<dbReference type="EMBL" id="JAQQBS010001938">
    <property type="protein sequence ID" value="KAK0156932.1"/>
    <property type="molecule type" value="Genomic_DNA"/>
</dbReference>
<evidence type="ECO:0000313" key="2">
    <source>
        <dbReference type="EMBL" id="KAK0156932.1"/>
    </source>
</evidence>
<comment type="caution">
    <text evidence="2">The sequence shown here is derived from an EMBL/GenBank/DDBJ whole genome shotgun (WGS) entry which is preliminary data.</text>
</comment>
<feature type="region of interest" description="Disordered" evidence="1">
    <location>
        <begin position="41"/>
        <end position="62"/>
    </location>
</feature>
<feature type="compositionally biased region" description="Low complexity" evidence="1">
    <location>
        <begin position="43"/>
        <end position="62"/>
    </location>
</feature>
<organism evidence="2 3">
    <name type="scientific">Microctonus aethiopoides</name>
    <dbReference type="NCBI Taxonomy" id="144406"/>
    <lineage>
        <taxon>Eukaryota</taxon>
        <taxon>Metazoa</taxon>
        <taxon>Ecdysozoa</taxon>
        <taxon>Arthropoda</taxon>
        <taxon>Hexapoda</taxon>
        <taxon>Insecta</taxon>
        <taxon>Pterygota</taxon>
        <taxon>Neoptera</taxon>
        <taxon>Endopterygota</taxon>
        <taxon>Hymenoptera</taxon>
        <taxon>Apocrita</taxon>
        <taxon>Ichneumonoidea</taxon>
        <taxon>Braconidae</taxon>
        <taxon>Euphorinae</taxon>
        <taxon>Microctonus</taxon>
    </lineage>
</organism>
<protein>
    <submittedName>
        <fullName evidence="2">Uncharacterized protein</fullName>
    </submittedName>
</protein>
<dbReference type="AlphaFoldDB" id="A0AA39ERX7"/>
<reference evidence="2" key="2">
    <citation type="submission" date="2023-03" db="EMBL/GenBank/DDBJ databases">
        <authorList>
            <person name="Inwood S.N."/>
            <person name="Skelly J.G."/>
            <person name="Guhlin J."/>
            <person name="Harrop T.W.R."/>
            <person name="Goldson S.G."/>
            <person name="Dearden P.K."/>
        </authorList>
    </citation>
    <scope>NUCLEOTIDE SEQUENCE</scope>
    <source>
        <strain evidence="2">Irish</strain>
        <tissue evidence="2">Whole body</tissue>
    </source>
</reference>
<name>A0AA39ERX7_9HYME</name>
<feature type="compositionally biased region" description="Low complexity" evidence="1">
    <location>
        <begin position="102"/>
        <end position="121"/>
    </location>
</feature>
<accession>A0AA39ERX7</accession>
<feature type="region of interest" description="Disordered" evidence="1">
    <location>
        <begin position="102"/>
        <end position="124"/>
    </location>
</feature>
<sequence length="207" mass="22154">MNKRYSLTIYYTSLLGRVSGDTSITSKNIASSEATVSTIEQQSSINIDNSPSSSSSSSPSIIIDDDINEYSTKNYPIHNVESLSTGHLSTESTSSLSSSLLSSSSSSSPLLSTTSSKTSLSIDKHGDIENNESIERSRSIAKNLVSIPTKTQQSIRRNKITSRTLVALSSNKNENKLLHSSSIDKRSNIGKAVFLAASRLVGSKDAT</sequence>
<keyword evidence="3" id="KW-1185">Reference proteome</keyword>
<reference evidence="2" key="1">
    <citation type="journal article" date="2023" name="bioRxiv">
        <title>Scaffold-level genome assemblies of two parasitoid biocontrol wasps reveal the parthenogenesis mechanism and an associated novel virus.</title>
        <authorList>
            <person name="Inwood S."/>
            <person name="Skelly J."/>
            <person name="Guhlin J."/>
            <person name="Harrop T."/>
            <person name="Goldson S."/>
            <person name="Dearden P."/>
        </authorList>
    </citation>
    <scope>NUCLEOTIDE SEQUENCE</scope>
    <source>
        <strain evidence="2">Irish</strain>
        <tissue evidence="2">Whole body</tissue>
    </source>
</reference>
<evidence type="ECO:0000256" key="1">
    <source>
        <dbReference type="SAM" id="MobiDB-lite"/>
    </source>
</evidence>
<dbReference type="Proteomes" id="UP001168990">
    <property type="component" value="Unassembled WGS sequence"/>
</dbReference>
<gene>
    <name evidence="2" type="ORF">PV328_012106</name>
</gene>
<evidence type="ECO:0000313" key="3">
    <source>
        <dbReference type="Proteomes" id="UP001168990"/>
    </source>
</evidence>
<proteinExistence type="predicted"/>